<evidence type="ECO:0000259" key="7">
    <source>
        <dbReference type="PROSITE" id="PS50089"/>
    </source>
</evidence>
<sequence>MGQDQSQEHYFYDDSDEMWHEGEEEERSPDHELESVSSTQSQEGDAGVYLQSYLQSKLRQGSDMVLAVQGRLQKHAAILRKIAVLDYKDLQDAVKELNEVTKTFSEVQGKHLVFTIKKGTDEGALWKATVRIRCLKIDSVCGRIESTRLLNLRQFIAVYNTVLQQAEAAVGKQGKEPSTGGDGTGEEDTPAEFQASIIFTGLQSMQEEDDNECCICMDRRSEVILPCTHSFCQECIDKWNVIHNTCPNCRGRNDPKDSWVMPDMPDSQEIRDYLMGVTEGNGNGSQKLK</sequence>
<dbReference type="GO" id="GO:0051865">
    <property type="term" value="P:protein autoubiquitination"/>
    <property type="evidence" value="ECO:0007669"/>
    <property type="project" value="TreeGrafter"/>
</dbReference>
<evidence type="ECO:0000256" key="2">
    <source>
        <dbReference type="ARBA" id="ARBA00022723"/>
    </source>
</evidence>
<name>A0A8K0EQR9_BRALA</name>
<dbReference type="PROSITE" id="PS00518">
    <property type="entry name" value="ZF_RING_1"/>
    <property type="match status" value="1"/>
</dbReference>
<reference evidence="8" key="1">
    <citation type="submission" date="2022-01" db="EMBL/GenBank/DDBJ databases">
        <authorList>
            <person name="Braso-Vives M."/>
        </authorList>
    </citation>
    <scope>NUCLEOTIDE SEQUENCE</scope>
</reference>
<evidence type="ECO:0000313" key="9">
    <source>
        <dbReference type="Proteomes" id="UP000838412"/>
    </source>
</evidence>
<dbReference type="InterPro" id="IPR043400">
    <property type="entry name" value="RING-HC_RNF141"/>
</dbReference>
<dbReference type="PANTHER" id="PTHR12109">
    <property type="entry name" value="RING FINGER PROTEIN 141-RELATED"/>
    <property type="match status" value="1"/>
</dbReference>
<keyword evidence="9" id="KW-1185">Reference proteome</keyword>
<evidence type="ECO:0000256" key="6">
    <source>
        <dbReference type="SAM" id="MobiDB-lite"/>
    </source>
</evidence>
<proteinExistence type="predicted"/>
<dbReference type="SMART" id="SM00184">
    <property type="entry name" value="RING"/>
    <property type="match status" value="1"/>
</dbReference>
<keyword evidence="2" id="KW-0479">Metal-binding</keyword>
<accession>A0A8K0EQR9</accession>
<dbReference type="CDD" id="cd16545">
    <property type="entry name" value="RING-HC_RNF141"/>
    <property type="match status" value="1"/>
</dbReference>
<evidence type="ECO:0000313" key="8">
    <source>
        <dbReference type="EMBL" id="CAH1257630.1"/>
    </source>
</evidence>
<evidence type="ECO:0000256" key="5">
    <source>
        <dbReference type="PROSITE-ProRule" id="PRU00175"/>
    </source>
</evidence>
<evidence type="ECO:0000256" key="4">
    <source>
        <dbReference type="ARBA" id="ARBA00022833"/>
    </source>
</evidence>
<gene>
    <name evidence="8" type="primary">RNF141</name>
    <name evidence="8" type="ORF">BLAG_LOCUS15474</name>
</gene>
<dbReference type="Pfam" id="PF13639">
    <property type="entry name" value="zf-RING_2"/>
    <property type="match status" value="1"/>
</dbReference>
<feature type="region of interest" description="Disordered" evidence="6">
    <location>
        <begin position="170"/>
        <end position="189"/>
    </location>
</feature>
<dbReference type="GO" id="GO:0004842">
    <property type="term" value="F:ubiquitin-protein transferase activity"/>
    <property type="evidence" value="ECO:0007669"/>
    <property type="project" value="TreeGrafter"/>
</dbReference>
<feature type="domain" description="RING-type" evidence="7">
    <location>
        <begin position="213"/>
        <end position="250"/>
    </location>
</feature>
<feature type="compositionally biased region" description="Basic and acidic residues" evidence="6">
    <location>
        <begin position="1"/>
        <end position="21"/>
    </location>
</feature>
<dbReference type="Gene3D" id="3.30.40.10">
    <property type="entry name" value="Zinc/RING finger domain, C3HC4 (zinc finger)"/>
    <property type="match status" value="1"/>
</dbReference>
<organism evidence="8 9">
    <name type="scientific">Branchiostoma lanceolatum</name>
    <name type="common">Common lancelet</name>
    <name type="synonym">Amphioxus lanceolatum</name>
    <dbReference type="NCBI Taxonomy" id="7740"/>
    <lineage>
        <taxon>Eukaryota</taxon>
        <taxon>Metazoa</taxon>
        <taxon>Chordata</taxon>
        <taxon>Cephalochordata</taxon>
        <taxon>Leptocardii</taxon>
        <taxon>Amphioxiformes</taxon>
        <taxon>Branchiostomatidae</taxon>
        <taxon>Branchiostoma</taxon>
    </lineage>
</organism>
<dbReference type="OrthoDB" id="1630758at2759"/>
<keyword evidence="3 5" id="KW-0863">Zinc-finger</keyword>
<dbReference type="Proteomes" id="UP000838412">
    <property type="component" value="Chromosome 3"/>
</dbReference>
<protein>
    <recommendedName>
        <fullName evidence="1">RING finger protein 141</fullName>
    </recommendedName>
</protein>
<dbReference type="EMBL" id="OV696688">
    <property type="protein sequence ID" value="CAH1257630.1"/>
    <property type="molecule type" value="Genomic_DNA"/>
</dbReference>
<dbReference type="SUPFAM" id="SSF57850">
    <property type="entry name" value="RING/U-box"/>
    <property type="match status" value="1"/>
</dbReference>
<dbReference type="PANTHER" id="PTHR12109:SF3">
    <property type="entry name" value="RING FINGER PROTEIN 141"/>
    <property type="match status" value="1"/>
</dbReference>
<dbReference type="InterPro" id="IPR017907">
    <property type="entry name" value="Znf_RING_CS"/>
</dbReference>
<dbReference type="InterPro" id="IPR001841">
    <property type="entry name" value="Znf_RING"/>
</dbReference>
<dbReference type="InterPro" id="IPR047126">
    <property type="entry name" value="RNF141-like"/>
</dbReference>
<dbReference type="InterPro" id="IPR013083">
    <property type="entry name" value="Znf_RING/FYVE/PHD"/>
</dbReference>
<feature type="region of interest" description="Disordered" evidence="6">
    <location>
        <begin position="1"/>
        <end position="44"/>
    </location>
</feature>
<keyword evidence="4" id="KW-0862">Zinc</keyword>
<evidence type="ECO:0000256" key="1">
    <source>
        <dbReference type="ARBA" id="ARBA00022017"/>
    </source>
</evidence>
<dbReference type="GO" id="GO:0008270">
    <property type="term" value="F:zinc ion binding"/>
    <property type="evidence" value="ECO:0007669"/>
    <property type="project" value="UniProtKB-KW"/>
</dbReference>
<dbReference type="AlphaFoldDB" id="A0A8K0EQR9"/>
<dbReference type="PROSITE" id="PS50089">
    <property type="entry name" value="ZF_RING_2"/>
    <property type="match status" value="1"/>
</dbReference>
<evidence type="ECO:0000256" key="3">
    <source>
        <dbReference type="ARBA" id="ARBA00022771"/>
    </source>
</evidence>